<evidence type="ECO:0000313" key="25">
    <source>
        <dbReference type="Proteomes" id="UP000032066"/>
    </source>
</evidence>
<feature type="binding site" evidence="14">
    <location>
        <position position="321"/>
    </location>
    <ligand>
        <name>L-glutamate</name>
        <dbReference type="ChEBI" id="CHEBI:29985"/>
    </ligand>
</feature>
<dbReference type="STRING" id="2064.TR51_21675"/>
<dbReference type="PANTHER" id="PTHR43407">
    <property type="entry name" value="GLUTAMINE SYNTHETASE"/>
    <property type="match status" value="1"/>
</dbReference>
<feature type="binding site" evidence="16">
    <location>
        <position position="211"/>
    </location>
    <ligand>
        <name>Mg(2+)</name>
        <dbReference type="ChEBI" id="CHEBI:18420"/>
        <label>1</label>
    </ligand>
</feature>
<reference evidence="24 25" key="1">
    <citation type="submission" date="2015-02" db="EMBL/GenBank/DDBJ databases">
        <title>Draft genome sequence of Kitasatospora griseola MF730-N6, a bafilomycin, terpentecin and satosporin producer.</title>
        <authorList>
            <person name="Arens J.C."/>
            <person name="Haltli B."/>
            <person name="Kerr R.G."/>
        </authorList>
    </citation>
    <scope>NUCLEOTIDE SEQUENCE [LARGE SCALE GENOMIC DNA]</scope>
    <source>
        <strain evidence="24 25">MF730-N6</strain>
    </source>
</reference>
<feature type="modified residue" description="O-AMP-tyrosine" evidence="17">
    <location>
        <position position="398"/>
    </location>
</feature>
<dbReference type="SUPFAM" id="SSF55931">
    <property type="entry name" value="Glutamine synthetase/guanido kinase"/>
    <property type="match status" value="1"/>
</dbReference>
<evidence type="ECO:0000259" key="23">
    <source>
        <dbReference type="PROSITE" id="PS51987"/>
    </source>
</evidence>
<name>A0A0D0PMZ0_KITGR</name>
<protein>
    <recommendedName>
        <fullName evidence="5 21">Glutamine synthetase</fullName>
        <ecNumber evidence="4 21">6.3.1.2</ecNumber>
    </recommendedName>
</protein>
<feature type="domain" description="GS catalytic" evidence="23">
    <location>
        <begin position="104"/>
        <end position="470"/>
    </location>
</feature>
<evidence type="ECO:0000256" key="20">
    <source>
        <dbReference type="RuleBase" id="RU000387"/>
    </source>
</evidence>
<organism evidence="24 25">
    <name type="scientific">Kitasatospora griseola</name>
    <name type="common">Streptomyces griseolosporeus</name>
    <dbReference type="NCBI Taxonomy" id="2064"/>
    <lineage>
        <taxon>Bacteria</taxon>
        <taxon>Bacillati</taxon>
        <taxon>Actinomycetota</taxon>
        <taxon>Actinomycetes</taxon>
        <taxon>Kitasatosporales</taxon>
        <taxon>Streptomycetaceae</taxon>
        <taxon>Kitasatospora</taxon>
    </lineage>
</organism>
<evidence type="ECO:0000256" key="19">
    <source>
        <dbReference type="RuleBase" id="RU000384"/>
    </source>
</evidence>
<feature type="binding site" evidence="16">
    <location>
        <position position="219"/>
    </location>
    <ligand>
        <name>Mg(2+)</name>
        <dbReference type="ChEBI" id="CHEBI:18420"/>
        <label>2</label>
    </ligand>
</feature>
<comment type="caution">
    <text evidence="24">The sequence shown here is derived from an EMBL/GenBank/DDBJ whole genome shotgun (WGS) entry which is preliminary data.</text>
</comment>
<dbReference type="FunFam" id="3.30.590.10:FF:000001">
    <property type="entry name" value="Glutamine synthetase"/>
    <property type="match status" value="1"/>
</dbReference>
<dbReference type="Gene3D" id="3.10.20.70">
    <property type="entry name" value="Glutamine synthetase, N-terminal domain"/>
    <property type="match status" value="1"/>
</dbReference>
<evidence type="ECO:0000256" key="7">
    <source>
        <dbReference type="ARBA" id="ARBA00022553"/>
    </source>
</evidence>
<sequence>MFTNADEVKQYIAENDIKFVDVRFCDLPGVLQHLAVPADTFDPTETLMFDGSSIRGFQAIHESDMALVPDFATARLDPFRTEKHLNINFFIQDPITGEAYSRDPRNVARKAEAYLASSGIADTAYFGPEAEFYVFDSVRFETSANASYYHIDSVAGAWNTGSAEGDVRGYKVKYKGGYFPVPPVDHFADLRAEMSLELGRAGLTVERQHHEVGTAGQAEINYRFNTLLHAADDLMLFKYIIKNVAWRAGKTATFMPKPIFGDNGSGMHVHQSLWTNGNPLFYDEQGYAGLSDTARYYIGGILRHAPSLLAFTNPSVNSYHRLVPGFEAPVNLVYSQRNRSAAIRIPITGSNAKAKRIEFRAPDPASNPYLAFSAMLMAGLDGIKNKIEPAEPVDKDLYELAPDEHAAVPQVPASLPAVLDALEADHEYLLAGGVFTTDLIDTWIDYKRTQEIAPIALRPHPHEFELYYDL</sequence>
<dbReference type="SUPFAM" id="SSF54368">
    <property type="entry name" value="Glutamine synthetase, N-terminal domain"/>
    <property type="match status" value="1"/>
</dbReference>
<dbReference type="InterPro" id="IPR004809">
    <property type="entry name" value="Gln_synth_I"/>
</dbReference>
<feature type="binding site" evidence="16">
    <location>
        <position position="358"/>
    </location>
    <ligand>
        <name>Mg(2+)</name>
        <dbReference type="ChEBI" id="CHEBI:18420"/>
        <label>1</label>
    </ligand>
</feature>
<dbReference type="GO" id="GO:0006542">
    <property type="term" value="P:glutamine biosynthetic process"/>
    <property type="evidence" value="ECO:0007669"/>
    <property type="project" value="InterPro"/>
</dbReference>
<evidence type="ECO:0000256" key="21">
    <source>
        <dbReference type="RuleBase" id="RU004356"/>
    </source>
</evidence>
<comment type="subunit">
    <text evidence="3 20">Oligomer of 12 subunits arranged in the form of two hexagons.</text>
</comment>
<feature type="domain" description="GS beta-grasp" evidence="22">
    <location>
        <begin position="15"/>
        <end position="96"/>
    </location>
</feature>
<evidence type="ECO:0000256" key="4">
    <source>
        <dbReference type="ARBA" id="ARBA00012937"/>
    </source>
</evidence>
<accession>A0A0D0PMZ0</accession>
<dbReference type="Proteomes" id="UP000032066">
    <property type="component" value="Unassembled WGS sequence"/>
</dbReference>
<dbReference type="PROSITE" id="PS51986">
    <property type="entry name" value="GS_BETA_GRASP"/>
    <property type="match status" value="1"/>
</dbReference>
<feature type="binding site" evidence="14">
    <location>
        <position position="360"/>
    </location>
    <ligand>
        <name>L-glutamate</name>
        <dbReference type="ChEBI" id="CHEBI:29985"/>
    </ligand>
</feature>
<dbReference type="PROSITE" id="PS51987">
    <property type="entry name" value="GS_CATALYTIC"/>
    <property type="match status" value="1"/>
</dbReference>
<dbReference type="GO" id="GO:0019740">
    <property type="term" value="P:nitrogen utilization"/>
    <property type="evidence" value="ECO:0007669"/>
    <property type="project" value="TreeGrafter"/>
</dbReference>
<keyword evidence="10 15" id="KW-0547">Nucleotide-binding</keyword>
<dbReference type="PROSITE" id="PS00182">
    <property type="entry name" value="GLNA_ADENYLATION"/>
    <property type="match status" value="1"/>
</dbReference>
<dbReference type="PROSITE" id="PS00181">
    <property type="entry name" value="GLNA_ATP"/>
    <property type="match status" value="1"/>
</dbReference>
<dbReference type="SMART" id="SM01230">
    <property type="entry name" value="Gln-synt_C"/>
    <property type="match status" value="1"/>
</dbReference>
<evidence type="ECO:0000256" key="17">
    <source>
        <dbReference type="PIRSR" id="PIRSR604809-50"/>
    </source>
</evidence>
<dbReference type="AlphaFoldDB" id="A0A0D0PMZ0"/>
<feature type="binding site" evidence="16">
    <location>
        <position position="129"/>
    </location>
    <ligand>
        <name>Mg(2+)</name>
        <dbReference type="ChEBI" id="CHEBI:18420"/>
        <label>1</label>
    </ligand>
</feature>
<dbReference type="Pfam" id="PF00120">
    <property type="entry name" value="Gln-synt_C"/>
    <property type="match status" value="1"/>
</dbReference>
<feature type="binding site" evidence="15">
    <location>
        <begin position="270"/>
        <end position="272"/>
    </location>
    <ligand>
        <name>ATP</name>
        <dbReference type="ChEBI" id="CHEBI:30616"/>
    </ligand>
</feature>
<proteinExistence type="inferred from homology"/>
<feature type="binding site" evidence="14">
    <location>
        <position position="339"/>
    </location>
    <ligand>
        <name>L-glutamate</name>
        <dbReference type="ChEBI" id="CHEBI:29985"/>
    </ligand>
</feature>
<evidence type="ECO:0000256" key="5">
    <source>
        <dbReference type="ARBA" id="ARBA00021364"/>
    </source>
</evidence>
<dbReference type="PATRIC" id="fig|2064.6.peg.4659"/>
<keyword evidence="25" id="KW-1185">Reference proteome</keyword>
<dbReference type="GO" id="GO:0046872">
    <property type="term" value="F:metal ion binding"/>
    <property type="evidence" value="ECO:0007669"/>
    <property type="project" value="UniProtKB-KW"/>
</dbReference>
<evidence type="ECO:0000256" key="12">
    <source>
        <dbReference type="ARBA" id="ARBA00022842"/>
    </source>
</evidence>
<dbReference type="GO" id="GO:0005737">
    <property type="term" value="C:cytoplasm"/>
    <property type="evidence" value="ECO:0007669"/>
    <property type="project" value="UniProtKB-SubCell"/>
</dbReference>
<evidence type="ECO:0000256" key="18">
    <source>
        <dbReference type="PROSITE-ProRule" id="PRU01330"/>
    </source>
</evidence>
<feature type="binding site" evidence="15">
    <location>
        <position position="206"/>
    </location>
    <ligand>
        <name>ATP</name>
        <dbReference type="ChEBI" id="CHEBI:30616"/>
    </ligand>
</feature>
<dbReference type="GO" id="GO:0016020">
    <property type="term" value="C:membrane"/>
    <property type="evidence" value="ECO:0007669"/>
    <property type="project" value="TreeGrafter"/>
</dbReference>
<evidence type="ECO:0000256" key="6">
    <source>
        <dbReference type="ARBA" id="ARBA00022490"/>
    </source>
</evidence>
<dbReference type="Pfam" id="PF03951">
    <property type="entry name" value="Gln-synt_N"/>
    <property type="match status" value="1"/>
</dbReference>
<evidence type="ECO:0000256" key="8">
    <source>
        <dbReference type="ARBA" id="ARBA00022598"/>
    </source>
</evidence>
<dbReference type="EC" id="6.3.1.2" evidence="4 21"/>
<dbReference type="InterPro" id="IPR027303">
    <property type="entry name" value="Gln_synth_gly_rich_site"/>
</dbReference>
<dbReference type="RefSeq" id="WP_043913577.1">
    <property type="nucleotide sequence ID" value="NZ_CP173360.1"/>
</dbReference>
<dbReference type="InterPro" id="IPR036651">
    <property type="entry name" value="Gln_synt_N_sf"/>
</dbReference>
<feature type="binding site" evidence="16">
    <location>
        <position position="268"/>
    </location>
    <ligand>
        <name>Mg(2+)</name>
        <dbReference type="ChEBI" id="CHEBI:18420"/>
        <label>1</label>
    </ligand>
</feature>
<dbReference type="NCBIfam" id="TIGR00653">
    <property type="entry name" value="GlnA"/>
    <property type="match status" value="1"/>
</dbReference>
<comment type="catalytic activity">
    <reaction evidence="13 21">
        <text>L-glutamate + NH4(+) + ATP = L-glutamine + ADP + phosphate + H(+)</text>
        <dbReference type="Rhea" id="RHEA:16169"/>
        <dbReference type="ChEBI" id="CHEBI:15378"/>
        <dbReference type="ChEBI" id="CHEBI:28938"/>
        <dbReference type="ChEBI" id="CHEBI:29985"/>
        <dbReference type="ChEBI" id="CHEBI:30616"/>
        <dbReference type="ChEBI" id="CHEBI:43474"/>
        <dbReference type="ChEBI" id="CHEBI:58359"/>
        <dbReference type="ChEBI" id="CHEBI:456216"/>
        <dbReference type="EC" id="6.3.1.2"/>
    </reaction>
</comment>
<feature type="binding site" evidence="15">
    <location>
        <position position="353"/>
    </location>
    <ligand>
        <name>ATP</name>
        <dbReference type="ChEBI" id="CHEBI:30616"/>
    </ligand>
</feature>
<keyword evidence="8 21" id="KW-0436">Ligase</keyword>
<dbReference type="Gene3D" id="3.30.590.10">
    <property type="entry name" value="Glutamine synthetase/guanido kinase, catalytic domain"/>
    <property type="match status" value="1"/>
</dbReference>
<evidence type="ECO:0000256" key="3">
    <source>
        <dbReference type="ARBA" id="ARBA00011354"/>
    </source>
</evidence>
<dbReference type="PANTHER" id="PTHR43407:SF1">
    <property type="entry name" value="LENGSIN"/>
    <property type="match status" value="1"/>
</dbReference>
<dbReference type="InterPro" id="IPR014746">
    <property type="entry name" value="Gln_synth/guanido_kin_cat_dom"/>
</dbReference>
<evidence type="ECO:0000256" key="15">
    <source>
        <dbReference type="PIRSR" id="PIRSR604809-2"/>
    </source>
</evidence>
<evidence type="ECO:0000256" key="14">
    <source>
        <dbReference type="PIRSR" id="PIRSR604809-1"/>
    </source>
</evidence>
<gene>
    <name evidence="24" type="ORF">TR51_21675</name>
</gene>
<evidence type="ECO:0000256" key="13">
    <source>
        <dbReference type="ARBA" id="ARBA00049436"/>
    </source>
</evidence>
<keyword evidence="7 17" id="KW-0597">Phosphoprotein</keyword>
<dbReference type="InterPro" id="IPR001637">
    <property type="entry name" value="Gln_synth_I_adenylation_site"/>
</dbReference>
<evidence type="ECO:0000256" key="1">
    <source>
        <dbReference type="ARBA" id="ARBA00004496"/>
    </source>
</evidence>
<evidence type="ECO:0000313" key="24">
    <source>
        <dbReference type="EMBL" id="KIQ61862.1"/>
    </source>
</evidence>
<evidence type="ECO:0000256" key="2">
    <source>
        <dbReference type="ARBA" id="ARBA00009897"/>
    </source>
</evidence>
<comment type="subcellular location">
    <subcellularLocation>
        <location evidence="1 20">Cytoplasm</location>
    </subcellularLocation>
</comment>
<feature type="binding site" evidence="14">
    <location>
        <position position="327"/>
    </location>
    <ligand>
        <name>L-glutamate</name>
        <dbReference type="ChEBI" id="CHEBI:29985"/>
    </ligand>
</feature>
<dbReference type="InterPro" id="IPR008146">
    <property type="entry name" value="Gln_synth_cat_dom"/>
</dbReference>
<feature type="binding site" evidence="14">
    <location>
        <begin position="263"/>
        <end position="264"/>
    </location>
    <ligand>
        <name>L-glutamate</name>
        <dbReference type="ChEBI" id="CHEBI:29985"/>
    </ligand>
</feature>
<evidence type="ECO:0000256" key="10">
    <source>
        <dbReference type="ARBA" id="ARBA00022741"/>
    </source>
</evidence>
<dbReference type="GO" id="GO:0005524">
    <property type="term" value="F:ATP binding"/>
    <property type="evidence" value="ECO:0007669"/>
    <property type="project" value="UniProtKB-KW"/>
</dbReference>
<feature type="binding site" evidence="16">
    <location>
        <position position="131"/>
    </location>
    <ligand>
        <name>Mg(2+)</name>
        <dbReference type="ChEBI" id="CHEBI:18420"/>
        <label>1</label>
    </ligand>
</feature>
<evidence type="ECO:0000256" key="11">
    <source>
        <dbReference type="ARBA" id="ARBA00022840"/>
    </source>
</evidence>
<keyword evidence="11 15" id="KW-0067">ATP-binding</keyword>
<dbReference type="GO" id="GO:0004356">
    <property type="term" value="F:glutamine synthetase activity"/>
    <property type="evidence" value="ECO:0007669"/>
    <property type="project" value="UniProtKB-EC"/>
</dbReference>
<dbReference type="EMBL" id="JXZB01000004">
    <property type="protein sequence ID" value="KIQ61862.1"/>
    <property type="molecule type" value="Genomic_DNA"/>
</dbReference>
<comment type="similarity">
    <text evidence="2 18 19">Belongs to the glutamine synthetase family.</text>
</comment>
<dbReference type="OrthoDB" id="9807095at2"/>
<dbReference type="PROSITE" id="PS00180">
    <property type="entry name" value="GLNA_1"/>
    <property type="match status" value="1"/>
</dbReference>
<evidence type="ECO:0000256" key="9">
    <source>
        <dbReference type="ARBA" id="ARBA00022723"/>
    </source>
</evidence>
<keyword evidence="6 20" id="KW-0963">Cytoplasm</keyword>
<comment type="cofactor">
    <cofactor evidence="16">
        <name>Mg(2+)</name>
        <dbReference type="ChEBI" id="CHEBI:18420"/>
    </cofactor>
    <text evidence="16">Binds 2 Mg(2+) ions per subunit.</text>
</comment>
<dbReference type="InterPro" id="IPR008147">
    <property type="entry name" value="Gln_synt_N"/>
</dbReference>
<keyword evidence="12 16" id="KW-0460">Magnesium</keyword>
<dbReference type="InterPro" id="IPR027302">
    <property type="entry name" value="Gln_synth_N_conserv_site"/>
</dbReference>
<keyword evidence="9 16" id="KW-0479">Metal-binding</keyword>
<evidence type="ECO:0000256" key="16">
    <source>
        <dbReference type="PIRSR" id="PIRSR604809-3"/>
    </source>
</evidence>
<feature type="binding site" evidence="15">
    <location>
        <begin position="222"/>
        <end position="224"/>
    </location>
    <ligand>
        <name>ATP</name>
        <dbReference type="ChEBI" id="CHEBI:30616"/>
    </ligand>
</feature>
<feature type="binding site" evidence="15">
    <location>
        <position position="339"/>
    </location>
    <ligand>
        <name>ATP</name>
        <dbReference type="ChEBI" id="CHEBI:30616"/>
    </ligand>
</feature>
<evidence type="ECO:0000259" key="22">
    <source>
        <dbReference type="PROSITE" id="PS51986"/>
    </source>
</evidence>